<evidence type="ECO:0000256" key="1">
    <source>
        <dbReference type="ARBA" id="ARBA00023015"/>
    </source>
</evidence>
<dbReference type="Gene3D" id="1.10.357.10">
    <property type="entry name" value="Tetracycline Repressor, domain 2"/>
    <property type="match status" value="1"/>
</dbReference>
<sequence length="208" mass="23411">MKSTIDQTQPPSLRDRNKARTRESLLDAVARCIEHDGLANLSFGQIAREAGVGESTAFRYFPSKEALLEAFWEWAPHSINRDQFPGTFDELAERLGPDFANFDAREPLIRGMLASPLGRQARRRANAPRQKAFEELVDREIGPMPDAERKRLCAALQLLYSASAWAAFKDYWDMDGREAATASLEAIGALLDDARRRMRQKKKSTGKA</sequence>
<feature type="DNA-binding region" description="H-T-H motif" evidence="4">
    <location>
        <begin position="42"/>
        <end position="61"/>
    </location>
</feature>
<name>A0A158GNH4_9BURK</name>
<dbReference type="OrthoDB" id="8595767at2"/>
<comment type="caution">
    <text evidence="7">The sequence shown here is derived from an EMBL/GenBank/DDBJ whole genome shotgun (WGS) entry which is preliminary data.</text>
</comment>
<keyword evidence="3" id="KW-0804">Transcription</keyword>
<feature type="region of interest" description="Disordered" evidence="5">
    <location>
        <begin position="1"/>
        <end position="20"/>
    </location>
</feature>
<dbReference type="EMBL" id="FCOL02000005">
    <property type="protein sequence ID" value="SAL33371.1"/>
    <property type="molecule type" value="Genomic_DNA"/>
</dbReference>
<organism evidence="7 8">
    <name type="scientific">Caballeronia terrestris</name>
    <dbReference type="NCBI Taxonomy" id="1226301"/>
    <lineage>
        <taxon>Bacteria</taxon>
        <taxon>Pseudomonadati</taxon>
        <taxon>Pseudomonadota</taxon>
        <taxon>Betaproteobacteria</taxon>
        <taxon>Burkholderiales</taxon>
        <taxon>Burkholderiaceae</taxon>
        <taxon>Caballeronia</taxon>
    </lineage>
</organism>
<keyword evidence="2 4" id="KW-0238">DNA-binding</keyword>
<protein>
    <submittedName>
        <fullName evidence="7">TetR family transcriptional regulator</fullName>
    </submittedName>
</protein>
<dbReference type="InterPro" id="IPR001647">
    <property type="entry name" value="HTH_TetR"/>
</dbReference>
<evidence type="ECO:0000313" key="7">
    <source>
        <dbReference type="EMBL" id="SAL33371.1"/>
    </source>
</evidence>
<dbReference type="RefSeq" id="WP_087655450.1">
    <property type="nucleotide sequence ID" value="NZ_FCOL02000005.1"/>
</dbReference>
<dbReference type="GO" id="GO:0003700">
    <property type="term" value="F:DNA-binding transcription factor activity"/>
    <property type="evidence" value="ECO:0007669"/>
    <property type="project" value="TreeGrafter"/>
</dbReference>
<dbReference type="PROSITE" id="PS50977">
    <property type="entry name" value="HTH_TETR_2"/>
    <property type="match status" value="1"/>
</dbReference>
<dbReference type="InterPro" id="IPR050109">
    <property type="entry name" value="HTH-type_TetR-like_transc_reg"/>
</dbReference>
<accession>A0A158GNH4</accession>
<keyword evidence="8" id="KW-1185">Reference proteome</keyword>
<gene>
    <name evidence="7" type="ORF">AWB67_01338</name>
</gene>
<dbReference type="PRINTS" id="PR00455">
    <property type="entry name" value="HTHTETR"/>
</dbReference>
<keyword evidence="1" id="KW-0805">Transcription regulation</keyword>
<feature type="domain" description="HTH tetR-type" evidence="6">
    <location>
        <begin position="19"/>
        <end position="79"/>
    </location>
</feature>
<feature type="compositionally biased region" description="Polar residues" evidence="5">
    <location>
        <begin position="1"/>
        <end position="11"/>
    </location>
</feature>
<evidence type="ECO:0000313" key="8">
    <source>
        <dbReference type="Proteomes" id="UP000054925"/>
    </source>
</evidence>
<evidence type="ECO:0000256" key="2">
    <source>
        <dbReference type="ARBA" id="ARBA00023125"/>
    </source>
</evidence>
<dbReference type="PANTHER" id="PTHR30055">
    <property type="entry name" value="HTH-TYPE TRANSCRIPTIONAL REGULATOR RUTR"/>
    <property type="match status" value="1"/>
</dbReference>
<evidence type="ECO:0000259" key="6">
    <source>
        <dbReference type="PROSITE" id="PS50977"/>
    </source>
</evidence>
<evidence type="ECO:0000256" key="4">
    <source>
        <dbReference type="PROSITE-ProRule" id="PRU00335"/>
    </source>
</evidence>
<evidence type="ECO:0000256" key="3">
    <source>
        <dbReference type="ARBA" id="ARBA00023163"/>
    </source>
</evidence>
<evidence type="ECO:0000256" key="5">
    <source>
        <dbReference type="SAM" id="MobiDB-lite"/>
    </source>
</evidence>
<dbReference type="SUPFAM" id="SSF46689">
    <property type="entry name" value="Homeodomain-like"/>
    <property type="match status" value="1"/>
</dbReference>
<dbReference type="AlphaFoldDB" id="A0A158GNH4"/>
<proteinExistence type="predicted"/>
<dbReference type="InterPro" id="IPR009057">
    <property type="entry name" value="Homeodomain-like_sf"/>
</dbReference>
<dbReference type="PANTHER" id="PTHR30055:SF234">
    <property type="entry name" value="HTH-TYPE TRANSCRIPTIONAL REGULATOR BETI"/>
    <property type="match status" value="1"/>
</dbReference>
<reference evidence="7" key="1">
    <citation type="submission" date="2016-01" db="EMBL/GenBank/DDBJ databases">
        <authorList>
            <person name="Peeters C."/>
        </authorList>
    </citation>
    <scope>NUCLEOTIDE SEQUENCE [LARGE SCALE GENOMIC DNA]</scope>
    <source>
        <strain evidence="7">LMG 22937</strain>
    </source>
</reference>
<dbReference type="Proteomes" id="UP000054925">
    <property type="component" value="Unassembled WGS sequence"/>
</dbReference>
<dbReference type="Pfam" id="PF00440">
    <property type="entry name" value="TetR_N"/>
    <property type="match status" value="1"/>
</dbReference>
<dbReference type="GO" id="GO:0000976">
    <property type="term" value="F:transcription cis-regulatory region binding"/>
    <property type="evidence" value="ECO:0007669"/>
    <property type="project" value="TreeGrafter"/>
</dbReference>